<dbReference type="GO" id="GO:0004252">
    <property type="term" value="F:serine-type endopeptidase activity"/>
    <property type="evidence" value="ECO:0007669"/>
    <property type="project" value="InterPro"/>
</dbReference>
<dbReference type="GO" id="GO:0006508">
    <property type="term" value="P:proteolysis"/>
    <property type="evidence" value="ECO:0007669"/>
    <property type="project" value="UniProtKB-KW"/>
</dbReference>
<gene>
    <name evidence="2" type="ORF">SAMN05428963_11385</name>
</gene>
<proteinExistence type="predicted"/>
<sequence length="211" mass="21142">MHKRFWYGAFAISAVVAFAAVAPAPRAPLGAPAMSAVKVTAGASLGSGVHIGHGFILTASHVVGQEATASIKTSLGDAVDGVIMWTNAAYDIALIKIDDGSLPAAAHLDCRIPDIGEAIETVGNPLGLEFVTSWGRVSSVSGAAGRWGSAVMVDLSVSPGNSGGPVYDDDDDVVGIVVGDVIAPMGLASSLTGIGVVVPAKTACALLARTH</sequence>
<feature type="chain" id="PRO_5012233627" evidence="1">
    <location>
        <begin position="20"/>
        <end position="211"/>
    </location>
</feature>
<dbReference type="SUPFAM" id="SSF50494">
    <property type="entry name" value="Trypsin-like serine proteases"/>
    <property type="match status" value="1"/>
</dbReference>
<name>A0A1T4SRJ1_9HYPH</name>
<evidence type="ECO:0000313" key="2">
    <source>
        <dbReference type="EMBL" id="SKA30910.1"/>
    </source>
</evidence>
<dbReference type="PANTHER" id="PTHR43019">
    <property type="entry name" value="SERINE ENDOPROTEASE DEGS"/>
    <property type="match status" value="1"/>
</dbReference>
<protein>
    <submittedName>
        <fullName evidence="2">Serine protease Do/putative serine protease PepD</fullName>
    </submittedName>
</protein>
<keyword evidence="2" id="KW-0645">Protease</keyword>
<dbReference type="AlphaFoldDB" id="A0A1T4SRJ1"/>
<feature type="signal peptide" evidence="1">
    <location>
        <begin position="1"/>
        <end position="19"/>
    </location>
</feature>
<dbReference type="Pfam" id="PF13365">
    <property type="entry name" value="Trypsin_2"/>
    <property type="match status" value="1"/>
</dbReference>
<dbReference type="PRINTS" id="PR00834">
    <property type="entry name" value="PROTEASES2C"/>
</dbReference>
<organism evidence="2 3">
    <name type="scientific">Consotaella salsifontis</name>
    <dbReference type="NCBI Taxonomy" id="1365950"/>
    <lineage>
        <taxon>Bacteria</taxon>
        <taxon>Pseudomonadati</taxon>
        <taxon>Pseudomonadota</taxon>
        <taxon>Alphaproteobacteria</taxon>
        <taxon>Hyphomicrobiales</taxon>
        <taxon>Aurantimonadaceae</taxon>
        <taxon>Consotaella</taxon>
    </lineage>
</organism>
<dbReference type="InterPro" id="IPR009003">
    <property type="entry name" value="Peptidase_S1_PA"/>
</dbReference>
<evidence type="ECO:0000313" key="3">
    <source>
        <dbReference type="Proteomes" id="UP000190135"/>
    </source>
</evidence>
<accession>A0A1T4SRJ1</accession>
<dbReference type="Proteomes" id="UP000190135">
    <property type="component" value="Unassembled WGS sequence"/>
</dbReference>
<dbReference type="EMBL" id="FUXL01000013">
    <property type="protein sequence ID" value="SKA30910.1"/>
    <property type="molecule type" value="Genomic_DNA"/>
</dbReference>
<dbReference type="Gene3D" id="2.40.10.10">
    <property type="entry name" value="Trypsin-like serine proteases"/>
    <property type="match status" value="2"/>
</dbReference>
<reference evidence="2 3" key="1">
    <citation type="submission" date="2017-02" db="EMBL/GenBank/DDBJ databases">
        <authorList>
            <person name="Peterson S.W."/>
        </authorList>
    </citation>
    <scope>NUCLEOTIDE SEQUENCE [LARGE SCALE GENOMIC DNA]</scope>
    <source>
        <strain evidence="2 3">USBA 369</strain>
    </source>
</reference>
<dbReference type="PANTHER" id="PTHR43019:SF23">
    <property type="entry name" value="PROTEASE DO-LIKE 5, CHLOROPLASTIC"/>
    <property type="match status" value="1"/>
</dbReference>
<keyword evidence="2" id="KW-0378">Hydrolase</keyword>
<dbReference type="InterPro" id="IPR001940">
    <property type="entry name" value="Peptidase_S1C"/>
</dbReference>
<keyword evidence="3" id="KW-1185">Reference proteome</keyword>
<keyword evidence="1" id="KW-0732">Signal</keyword>
<evidence type="ECO:0000256" key="1">
    <source>
        <dbReference type="SAM" id="SignalP"/>
    </source>
</evidence>
<dbReference type="STRING" id="1365950.SAMN05428963_11385"/>
<dbReference type="InterPro" id="IPR043504">
    <property type="entry name" value="Peptidase_S1_PA_chymotrypsin"/>
</dbReference>